<dbReference type="PANTHER" id="PTHR36849:SF1">
    <property type="entry name" value="CYTOPLASMIC PROTEIN"/>
    <property type="match status" value="1"/>
</dbReference>
<dbReference type="EMBL" id="CP064954">
    <property type="protein sequence ID" value="QPK79735.1"/>
    <property type="molecule type" value="Genomic_DNA"/>
</dbReference>
<dbReference type="Proteomes" id="UP000594681">
    <property type="component" value="Chromosome"/>
</dbReference>
<proteinExistence type="predicted"/>
<organism evidence="1 2">
    <name type="scientific">Corynebacterium lizhenjunii</name>
    <dbReference type="NCBI Taxonomy" id="2709394"/>
    <lineage>
        <taxon>Bacteria</taxon>
        <taxon>Bacillati</taxon>
        <taxon>Actinomycetota</taxon>
        <taxon>Actinomycetes</taxon>
        <taxon>Mycobacteriales</taxon>
        <taxon>Corynebacteriaceae</taxon>
        <taxon>Corynebacterium</taxon>
    </lineage>
</organism>
<dbReference type="Pfam" id="PF22752">
    <property type="entry name" value="DUF488-N3i"/>
    <property type="match status" value="1"/>
</dbReference>
<name>A0A7T0KGG1_9CORY</name>
<gene>
    <name evidence="1" type="ORF">G7Y31_03260</name>
</gene>
<dbReference type="AlphaFoldDB" id="A0A7T0KGG1"/>
<dbReference type="PANTHER" id="PTHR36849">
    <property type="entry name" value="CYTOPLASMIC PROTEIN-RELATED"/>
    <property type="match status" value="1"/>
</dbReference>
<dbReference type="KEGG" id="cliz:G7Y31_03260"/>
<dbReference type="RefSeq" id="WP_165008609.1">
    <property type="nucleotide sequence ID" value="NZ_CP064954.1"/>
</dbReference>
<sequence length="127" mass="14359">MIEALKVHDVVKGEATAQGHTVVVDRLWPRGIAKEDLDAQDWLKGVAPSTQLRKWWDHDPQRFEEFASRYRAELAENYDDPDVERLRTLAADGPVTLLFAAADREINHAVVLRDWLAERVGQEASAG</sequence>
<protein>
    <submittedName>
        <fullName evidence="1">DUF488 family protein</fullName>
    </submittedName>
</protein>
<evidence type="ECO:0000313" key="1">
    <source>
        <dbReference type="EMBL" id="QPK79735.1"/>
    </source>
</evidence>
<evidence type="ECO:0000313" key="2">
    <source>
        <dbReference type="Proteomes" id="UP000594681"/>
    </source>
</evidence>
<dbReference type="InterPro" id="IPR052552">
    <property type="entry name" value="YeaO-like"/>
</dbReference>
<accession>A0A7T0KGG1</accession>
<keyword evidence="2" id="KW-1185">Reference proteome</keyword>
<reference evidence="1 2" key="1">
    <citation type="submission" date="2020-11" db="EMBL/GenBank/DDBJ databases">
        <title>Corynebacterium sp. ZJ-599.</title>
        <authorList>
            <person name="Zhou J."/>
        </authorList>
    </citation>
    <scope>NUCLEOTIDE SEQUENCE [LARGE SCALE GENOMIC DNA]</scope>
    <source>
        <strain evidence="1 2">ZJ-599</strain>
    </source>
</reference>